<dbReference type="EMBL" id="LSDB01000023">
    <property type="protein sequence ID" value="KXB58041.1"/>
    <property type="molecule type" value="Genomic_DNA"/>
</dbReference>
<evidence type="ECO:0000256" key="6">
    <source>
        <dbReference type="ARBA" id="ARBA00023235"/>
    </source>
</evidence>
<dbReference type="Gene3D" id="3.40.120.10">
    <property type="entry name" value="Alpha-D-Glucose-1,6-Bisphosphate, subunit A, domain 3"/>
    <property type="match status" value="3"/>
</dbReference>
<dbReference type="InterPro" id="IPR036900">
    <property type="entry name" value="A-D-PHexomutase_C_sf"/>
</dbReference>
<comment type="similarity">
    <text evidence="2 7">Belongs to the phosphohexose mutase family.</text>
</comment>
<feature type="domain" description="Alpha-D-phosphohexomutase alpha/beta/alpha" evidence="8">
    <location>
        <begin position="43"/>
        <end position="176"/>
    </location>
</feature>
<evidence type="ECO:0000256" key="3">
    <source>
        <dbReference type="ARBA" id="ARBA00022553"/>
    </source>
</evidence>
<name>A0ABR5TLW0_9BACL</name>
<comment type="cofactor">
    <cofactor evidence="1">
        <name>Mg(2+)</name>
        <dbReference type="ChEBI" id="CHEBI:18420"/>
    </cofactor>
</comment>
<dbReference type="InterPro" id="IPR016066">
    <property type="entry name" value="A-D-PHexomutase_CS"/>
</dbReference>
<reference evidence="11 12" key="1">
    <citation type="submission" date="2016-01" db="EMBL/GenBank/DDBJ databases">
        <authorList>
            <person name="Mitreva M."/>
            <person name="Pepin K.H."/>
            <person name="Mihindukulasuriya K.A."/>
            <person name="Fulton R."/>
            <person name="Fronick C."/>
            <person name="O'Laughlin M."/>
            <person name="Miner T."/>
            <person name="Herter B."/>
            <person name="Rosa B.A."/>
            <person name="Cordes M."/>
            <person name="Tomlinson C."/>
            <person name="Wollam A."/>
            <person name="Palsikar V.B."/>
            <person name="Mardis E.R."/>
            <person name="Wilson R.K."/>
        </authorList>
    </citation>
    <scope>NUCLEOTIDE SEQUENCE [LARGE SCALE GENOMIC DNA]</scope>
    <source>
        <strain evidence="11 12">KA00071</strain>
    </source>
</reference>
<proteinExistence type="inferred from homology"/>
<dbReference type="Pfam" id="PF02880">
    <property type="entry name" value="PGM_PMM_III"/>
    <property type="match status" value="1"/>
</dbReference>
<dbReference type="Proteomes" id="UP000070467">
    <property type="component" value="Unassembled WGS sequence"/>
</dbReference>
<dbReference type="InterPro" id="IPR005844">
    <property type="entry name" value="A-D-PHexomutase_a/b/a-I"/>
</dbReference>
<organism evidence="11 12">
    <name type="scientific">Gemelliphila asaccharolytica</name>
    <dbReference type="NCBI Taxonomy" id="502393"/>
    <lineage>
        <taxon>Bacteria</taxon>
        <taxon>Bacillati</taxon>
        <taxon>Bacillota</taxon>
        <taxon>Bacilli</taxon>
        <taxon>Bacillales</taxon>
        <taxon>Gemellaceae</taxon>
        <taxon>Gemelliphila</taxon>
    </lineage>
</organism>
<evidence type="ECO:0000256" key="5">
    <source>
        <dbReference type="ARBA" id="ARBA00022842"/>
    </source>
</evidence>
<dbReference type="InterPro" id="IPR005845">
    <property type="entry name" value="A-D-PHexomutase_a/b/a-II"/>
</dbReference>
<evidence type="ECO:0000256" key="4">
    <source>
        <dbReference type="ARBA" id="ARBA00022723"/>
    </source>
</evidence>
<evidence type="ECO:0000256" key="7">
    <source>
        <dbReference type="RuleBase" id="RU004326"/>
    </source>
</evidence>
<evidence type="ECO:0000259" key="10">
    <source>
        <dbReference type="Pfam" id="PF02880"/>
    </source>
</evidence>
<keyword evidence="5 7" id="KW-0460">Magnesium</keyword>
<dbReference type="InterPro" id="IPR016055">
    <property type="entry name" value="A-D-PHexomutase_a/b/a-I/II/III"/>
</dbReference>
<evidence type="ECO:0000259" key="8">
    <source>
        <dbReference type="Pfam" id="PF02878"/>
    </source>
</evidence>
<dbReference type="Gene3D" id="3.30.310.50">
    <property type="entry name" value="Alpha-D-phosphohexomutase, C-terminal domain"/>
    <property type="match status" value="1"/>
</dbReference>
<dbReference type="Pfam" id="PF02879">
    <property type="entry name" value="PGM_PMM_II"/>
    <property type="match status" value="1"/>
</dbReference>
<dbReference type="PANTHER" id="PTHR45745">
    <property type="entry name" value="PHOSPHOMANNOMUTASE 45A"/>
    <property type="match status" value="1"/>
</dbReference>
<feature type="domain" description="Alpha-D-phosphohexomutase alpha/beta/alpha" evidence="10">
    <location>
        <begin position="320"/>
        <end position="447"/>
    </location>
</feature>
<feature type="domain" description="Alpha-D-phosphohexomutase alpha/beta/alpha" evidence="9">
    <location>
        <begin position="212"/>
        <end position="308"/>
    </location>
</feature>
<dbReference type="RefSeq" id="WP_066130089.1">
    <property type="nucleotide sequence ID" value="NZ_KQ959874.1"/>
</dbReference>
<comment type="caution">
    <text evidence="11">The sequence shown here is derived from an EMBL/GenBank/DDBJ whole genome shotgun (WGS) entry which is preliminary data.</text>
</comment>
<dbReference type="SUPFAM" id="SSF53738">
    <property type="entry name" value="Phosphoglucomutase, first 3 domains"/>
    <property type="match status" value="3"/>
</dbReference>
<dbReference type="PANTHER" id="PTHR45745:SF1">
    <property type="entry name" value="PHOSPHOGLUCOMUTASE 2B-RELATED"/>
    <property type="match status" value="1"/>
</dbReference>
<keyword evidence="4 7" id="KW-0479">Metal-binding</keyword>
<dbReference type="Pfam" id="PF02878">
    <property type="entry name" value="PGM_PMM_I"/>
    <property type="match status" value="1"/>
</dbReference>
<protein>
    <submittedName>
        <fullName evidence="11">Phosphoglucomutase</fullName>
    </submittedName>
</protein>
<gene>
    <name evidence="11" type="ORF">HMPREF1871_00707</name>
</gene>
<evidence type="ECO:0000313" key="12">
    <source>
        <dbReference type="Proteomes" id="UP000070467"/>
    </source>
</evidence>
<accession>A0ABR5TLW0</accession>
<evidence type="ECO:0000259" key="9">
    <source>
        <dbReference type="Pfam" id="PF02879"/>
    </source>
</evidence>
<sequence length="571" mass="65610">MKFEENYEKWLTSKLLKKGELEELTLIKDNKKEIEDRFYRELEFGTAGLRGKMGMGTNRMNRFVISRVSNALAKTIIESGKKEKGIVIAYDSRIHSKEFAKIAALVMASNGIKTYLFESLRPTPELSFAVRYLNTISGINITASHNPKEYNGYKVYWEEGSQIKSNISDKVLSYVKDMDVFSNYITITEEEAISKGLLEFIGKNVDEAFYKEVLLRTINDSNIDKNINIVYTPLNGAGYIPVTTILDRRGFKNVYIVEEQKEPDGTFPTLEYPNPENIAAFEYSEKLAKKVDADVILATDPDCDRLAVEVIHENKIVPINGNQTGAILVKYILDNLSKSEEKITKPYIVKSIVTSKMIEPLCKEYGIEVIDVLTGFKNIAEVVNKYEKTKEKYYVMGYEESIGYNVGTFLRDKDGVTISMLLVEIVAYYKNMGKTLIDVLEDFYKKYGYYSDKTISITYEGIEGAKKISRIMEKIRDVYPKKIGKSKIKMITDYLESKEIYIDSKKEKNIDIEKTNAIRFTYSDETWYTLRPSGTEPKIKLYIYTKGENKEETLEKICLVEKEIMSIFKDI</sequence>
<keyword evidence="12" id="KW-1185">Reference proteome</keyword>
<evidence type="ECO:0000256" key="1">
    <source>
        <dbReference type="ARBA" id="ARBA00001946"/>
    </source>
</evidence>
<keyword evidence="6" id="KW-0413">Isomerase</keyword>
<dbReference type="CDD" id="cd05799">
    <property type="entry name" value="PGM2"/>
    <property type="match status" value="1"/>
</dbReference>
<evidence type="ECO:0000256" key="2">
    <source>
        <dbReference type="ARBA" id="ARBA00010231"/>
    </source>
</evidence>
<keyword evidence="3" id="KW-0597">Phosphoprotein</keyword>
<dbReference type="InterPro" id="IPR005846">
    <property type="entry name" value="A-D-PHexomutase_a/b/a-III"/>
</dbReference>
<evidence type="ECO:0000313" key="11">
    <source>
        <dbReference type="EMBL" id="KXB58041.1"/>
    </source>
</evidence>
<dbReference type="PROSITE" id="PS00710">
    <property type="entry name" value="PGM_PMM"/>
    <property type="match status" value="1"/>
</dbReference>
<dbReference type="SUPFAM" id="SSF55957">
    <property type="entry name" value="Phosphoglucomutase, C-terminal domain"/>
    <property type="match status" value="1"/>
</dbReference>